<reference evidence="2" key="1">
    <citation type="journal article" date="2013" name="Proc. Natl. Acad. Sci. U.S.A.">
        <title>Genome structure and metabolic features in the red seaweed Chondrus crispus shed light on evolution of the Archaeplastida.</title>
        <authorList>
            <person name="Collen J."/>
            <person name="Porcel B."/>
            <person name="Carre W."/>
            <person name="Ball S.G."/>
            <person name="Chaparro C."/>
            <person name="Tonon T."/>
            <person name="Barbeyron T."/>
            <person name="Michel G."/>
            <person name="Noel B."/>
            <person name="Valentin K."/>
            <person name="Elias M."/>
            <person name="Artiguenave F."/>
            <person name="Arun A."/>
            <person name="Aury J.M."/>
            <person name="Barbosa-Neto J.F."/>
            <person name="Bothwell J.H."/>
            <person name="Bouget F.Y."/>
            <person name="Brillet L."/>
            <person name="Cabello-Hurtado F."/>
            <person name="Capella-Gutierrez S."/>
            <person name="Charrier B."/>
            <person name="Cladiere L."/>
            <person name="Cock J.M."/>
            <person name="Coelho S.M."/>
            <person name="Colleoni C."/>
            <person name="Czjzek M."/>
            <person name="Da Silva C."/>
            <person name="Delage L."/>
            <person name="Denoeud F."/>
            <person name="Deschamps P."/>
            <person name="Dittami S.M."/>
            <person name="Gabaldon T."/>
            <person name="Gachon C.M."/>
            <person name="Groisillier A."/>
            <person name="Herve C."/>
            <person name="Jabbari K."/>
            <person name="Katinka M."/>
            <person name="Kloareg B."/>
            <person name="Kowalczyk N."/>
            <person name="Labadie K."/>
            <person name="Leblanc C."/>
            <person name="Lopez P.J."/>
            <person name="McLachlan D.H."/>
            <person name="Meslet-Cladiere L."/>
            <person name="Moustafa A."/>
            <person name="Nehr Z."/>
            <person name="Nyvall Collen P."/>
            <person name="Panaud O."/>
            <person name="Partensky F."/>
            <person name="Poulain J."/>
            <person name="Rensing S.A."/>
            <person name="Rousvoal S."/>
            <person name="Samson G."/>
            <person name="Symeonidi A."/>
            <person name="Weissenbach J."/>
            <person name="Zambounis A."/>
            <person name="Wincker P."/>
            <person name="Boyen C."/>
        </authorList>
    </citation>
    <scope>NUCLEOTIDE SEQUENCE [LARGE SCALE GENOMIC DNA]</scope>
    <source>
        <strain evidence="2">cv. Stackhouse</strain>
    </source>
</reference>
<dbReference type="Gramene" id="CDF40807">
    <property type="protein sequence ID" value="CDF40807"/>
    <property type="gene ID" value="CHC_T00007442001"/>
</dbReference>
<proteinExistence type="predicted"/>
<gene>
    <name evidence="1" type="ORF">CHC_T00007442001</name>
</gene>
<keyword evidence="2" id="KW-1185">Reference proteome</keyword>
<dbReference type="PANTHER" id="PTHR31400">
    <property type="entry name" value="GUANYLYL CYCLASE DOMAIN CONTAINING PROTEIN 1 GUCD1"/>
    <property type="match status" value="1"/>
</dbReference>
<dbReference type="Pfam" id="PF09778">
    <property type="entry name" value="Guanylate_cyc_2"/>
    <property type="match status" value="1"/>
</dbReference>
<dbReference type="GeneID" id="17318818"/>
<dbReference type="Proteomes" id="UP000012073">
    <property type="component" value="Unassembled WGS sequence"/>
</dbReference>
<dbReference type="KEGG" id="ccp:CHC_T00007442001"/>
<name>R7QQN1_CHOCR</name>
<organism evidence="1 2">
    <name type="scientific">Chondrus crispus</name>
    <name type="common">Carrageen Irish moss</name>
    <name type="synonym">Polymorpha crispa</name>
    <dbReference type="NCBI Taxonomy" id="2769"/>
    <lineage>
        <taxon>Eukaryota</taxon>
        <taxon>Rhodophyta</taxon>
        <taxon>Florideophyceae</taxon>
        <taxon>Rhodymeniophycidae</taxon>
        <taxon>Gigartinales</taxon>
        <taxon>Gigartinaceae</taxon>
        <taxon>Chondrus</taxon>
    </lineage>
</organism>
<sequence length="96" mass="10465">MRCSICDRSAAPTKTLSSLTNSLGFLGHYVLLYAYNPVTDSFLMKDPATDRQTCVISGENLDEARLAFGTDQDIIFISDLEGETASYASSMQVTRG</sequence>
<dbReference type="InterPro" id="IPR018616">
    <property type="entry name" value="GUCD1"/>
</dbReference>
<accession>R7QQN1</accession>
<dbReference type="PANTHER" id="PTHR31400:SF1">
    <property type="entry name" value="PROTEIN GUCD1"/>
    <property type="match status" value="1"/>
</dbReference>
<dbReference type="OrthoDB" id="206796at2759"/>
<dbReference type="RefSeq" id="XP_005711101.1">
    <property type="nucleotide sequence ID" value="XM_005711044.1"/>
</dbReference>
<evidence type="ECO:0000313" key="1">
    <source>
        <dbReference type="EMBL" id="CDF40807.1"/>
    </source>
</evidence>
<dbReference type="AlphaFoldDB" id="R7QQN1"/>
<dbReference type="PhylomeDB" id="R7QQN1"/>
<evidence type="ECO:0000313" key="2">
    <source>
        <dbReference type="Proteomes" id="UP000012073"/>
    </source>
</evidence>
<protein>
    <submittedName>
        <fullName evidence="1">Uncharacterized protein</fullName>
    </submittedName>
</protein>
<dbReference type="EMBL" id="HG002251">
    <property type="protein sequence ID" value="CDF40807.1"/>
    <property type="molecule type" value="Genomic_DNA"/>
</dbReference>